<dbReference type="PROSITE" id="PS51257">
    <property type="entry name" value="PROKAR_LIPOPROTEIN"/>
    <property type="match status" value="1"/>
</dbReference>
<keyword evidence="4" id="KW-1185">Reference proteome</keyword>
<evidence type="ECO:0000256" key="2">
    <source>
        <dbReference type="SAM" id="SignalP"/>
    </source>
</evidence>
<accession>D4LRI9</accession>
<reference evidence="3 4" key="1">
    <citation type="submission" date="2010-03" db="EMBL/GenBank/DDBJ databases">
        <title>The genome sequence of Ruminococcus obeum A2-162.</title>
        <authorList>
            <consortium name="metaHIT consortium -- http://www.metahit.eu/"/>
            <person name="Pajon A."/>
            <person name="Turner K."/>
            <person name="Parkhill J."/>
            <person name="Duncan S."/>
            <person name="Flint H."/>
        </authorList>
    </citation>
    <scope>NUCLEOTIDE SEQUENCE [LARGE SCALE GENOMIC DNA]</scope>
    <source>
        <strain evidence="3 4">A2-162</strain>
    </source>
</reference>
<sequence>MKNKKLLAMTAMVITASVLMTACSFSGKDKSEETPAAEVTPTAEAAEPTATPAPTAEPTIAPNVQSTTYTSADKSIAINLPDATWSNKTDETDMVSFESPDVGSILILHGQGEDTMASTVIPSTQDMAVSLDQADGDKVNGTDFEIQDYTSNDVNGIGVYSYTTRMLNTDKSGGDLYVVHKVFANDTEYYNIEASVKSEDALDSIKAAVASFQILGDSSLKEAAPQQAAPAADNSSADNATAGNTAADNSGAAASDNAGNTDASASADGTTADASQAADNGTASTDTSTNSGGFTDEQLSNTDETRTIYRNSDGHPLVIQSDGNGNWVDFDGNTYSFADEQDAYDADGNSYYWHGEAADVYYMPVQ</sequence>
<feature type="chain" id="PRO_5038431578" description="Cell wall binding repeat" evidence="2">
    <location>
        <begin position="23"/>
        <end position="366"/>
    </location>
</feature>
<dbReference type="PATRIC" id="fig|657314.3.peg.1881"/>
<keyword evidence="2" id="KW-0732">Signal</keyword>
<feature type="signal peptide" evidence="2">
    <location>
        <begin position="1"/>
        <end position="22"/>
    </location>
</feature>
<dbReference type="KEGG" id="rob:CK5_20220"/>
<gene>
    <name evidence="3" type="ORF">CK5_20220</name>
</gene>
<dbReference type="RefSeq" id="WP_015542216.1">
    <property type="nucleotide sequence ID" value="NC_021022.1"/>
</dbReference>
<dbReference type="Proteomes" id="UP000008955">
    <property type="component" value="Chromosome"/>
</dbReference>
<feature type="compositionally biased region" description="Low complexity" evidence="1">
    <location>
        <begin position="34"/>
        <end position="62"/>
    </location>
</feature>
<proteinExistence type="predicted"/>
<feature type="compositionally biased region" description="Low complexity" evidence="1">
    <location>
        <begin position="225"/>
        <end position="279"/>
    </location>
</feature>
<reference evidence="3 4" key="2">
    <citation type="submission" date="2010-03" db="EMBL/GenBank/DDBJ databases">
        <authorList>
            <person name="Pajon A."/>
        </authorList>
    </citation>
    <scope>NUCLEOTIDE SEQUENCE [LARGE SCALE GENOMIC DNA]</scope>
    <source>
        <strain evidence="3 4">A2-162</strain>
    </source>
</reference>
<evidence type="ECO:0000313" key="3">
    <source>
        <dbReference type="EMBL" id="CBL23397.1"/>
    </source>
</evidence>
<dbReference type="EMBL" id="FP929054">
    <property type="protein sequence ID" value="CBL23397.1"/>
    <property type="molecule type" value="Genomic_DNA"/>
</dbReference>
<evidence type="ECO:0000256" key="1">
    <source>
        <dbReference type="SAM" id="MobiDB-lite"/>
    </source>
</evidence>
<feature type="region of interest" description="Disordered" evidence="1">
    <location>
        <begin position="28"/>
        <end position="63"/>
    </location>
</feature>
<organism evidence="3 4">
    <name type="scientific">Blautia obeum A2-162</name>
    <dbReference type="NCBI Taxonomy" id="657314"/>
    <lineage>
        <taxon>Bacteria</taxon>
        <taxon>Bacillati</taxon>
        <taxon>Bacillota</taxon>
        <taxon>Clostridia</taxon>
        <taxon>Lachnospirales</taxon>
        <taxon>Lachnospiraceae</taxon>
        <taxon>Blautia</taxon>
    </lineage>
</organism>
<dbReference type="HOGENOM" id="CLU_713038_0_0_9"/>
<feature type="region of interest" description="Disordered" evidence="1">
    <location>
        <begin position="225"/>
        <end position="316"/>
    </location>
</feature>
<feature type="compositionally biased region" description="Polar residues" evidence="1">
    <location>
        <begin position="281"/>
        <end position="302"/>
    </location>
</feature>
<protein>
    <recommendedName>
        <fullName evidence="5">Cell wall binding repeat</fullName>
    </recommendedName>
</protein>
<evidence type="ECO:0008006" key="5">
    <source>
        <dbReference type="Google" id="ProtNLM"/>
    </source>
</evidence>
<name>D4LRI9_9FIRM</name>
<evidence type="ECO:0000313" key="4">
    <source>
        <dbReference type="Proteomes" id="UP000008955"/>
    </source>
</evidence>
<dbReference type="AlphaFoldDB" id="D4LRI9"/>